<organism evidence="15">
    <name type="scientific">marine metagenome</name>
    <dbReference type="NCBI Taxonomy" id="408172"/>
    <lineage>
        <taxon>unclassified sequences</taxon>
        <taxon>metagenomes</taxon>
        <taxon>ecological metagenomes</taxon>
    </lineage>
</organism>
<dbReference type="InterPro" id="IPR012337">
    <property type="entry name" value="RNaseH-like_sf"/>
</dbReference>
<dbReference type="NCBIfam" id="NF000594">
    <property type="entry name" value="PRK00015.1-1"/>
    <property type="match status" value="1"/>
</dbReference>
<name>A0A381SH98_9ZZZZ</name>
<evidence type="ECO:0000259" key="14">
    <source>
        <dbReference type="PROSITE" id="PS51975"/>
    </source>
</evidence>
<evidence type="ECO:0000256" key="5">
    <source>
        <dbReference type="ARBA" id="ARBA00007383"/>
    </source>
</evidence>
<comment type="similarity">
    <text evidence="5">Belongs to the RNase HII family.</text>
</comment>
<evidence type="ECO:0000256" key="13">
    <source>
        <dbReference type="ARBA" id="ARBA00023211"/>
    </source>
</evidence>
<keyword evidence="12" id="KW-0378">Hydrolase</keyword>
<dbReference type="InterPro" id="IPR036397">
    <property type="entry name" value="RNaseH_sf"/>
</dbReference>
<dbReference type="GO" id="GO:0006298">
    <property type="term" value="P:mismatch repair"/>
    <property type="evidence" value="ECO:0007669"/>
    <property type="project" value="TreeGrafter"/>
</dbReference>
<evidence type="ECO:0000313" key="15">
    <source>
        <dbReference type="EMBL" id="SVA00583.1"/>
    </source>
</evidence>
<comment type="cofactor">
    <cofactor evidence="2">
        <name>Mn(2+)</name>
        <dbReference type="ChEBI" id="CHEBI:29035"/>
    </cofactor>
</comment>
<evidence type="ECO:0000256" key="8">
    <source>
        <dbReference type="ARBA" id="ARBA00022490"/>
    </source>
</evidence>
<evidence type="ECO:0000256" key="9">
    <source>
        <dbReference type="ARBA" id="ARBA00022722"/>
    </source>
</evidence>
<dbReference type="Pfam" id="PF01351">
    <property type="entry name" value="RNase_HII"/>
    <property type="match status" value="1"/>
</dbReference>
<keyword evidence="10" id="KW-0479">Metal-binding</keyword>
<dbReference type="GO" id="GO:0032299">
    <property type="term" value="C:ribonuclease H2 complex"/>
    <property type="evidence" value="ECO:0007669"/>
    <property type="project" value="TreeGrafter"/>
</dbReference>
<dbReference type="NCBIfam" id="NF000595">
    <property type="entry name" value="PRK00015.1-3"/>
    <property type="match status" value="1"/>
</dbReference>
<evidence type="ECO:0000256" key="3">
    <source>
        <dbReference type="ARBA" id="ARBA00001946"/>
    </source>
</evidence>
<reference evidence="15" key="1">
    <citation type="submission" date="2018-05" db="EMBL/GenBank/DDBJ databases">
        <authorList>
            <person name="Lanie J.A."/>
            <person name="Ng W.-L."/>
            <person name="Kazmierczak K.M."/>
            <person name="Andrzejewski T.M."/>
            <person name="Davidsen T.M."/>
            <person name="Wayne K.J."/>
            <person name="Tettelin H."/>
            <person name="Glass J.I."/>
            <person name="Rusch D."/>
            <person name="Podicherti R."/>
            <person name="Tsui H.-C.T."/>
            <person name="Winkler M.E."/>
        </authorList>
    </citation>
    <scope>NUCLEOTIDE SEQUENCE</scope>
</reference>
<dbReference type="PROSITE" id="PS51975">
    <property type="entry name" value="RNASE_H_2"/>
    <property type="match status" value="1"/>
</dbReference>
<dbReference type="InterPro" id="IPR024567">
    <property type="entry name" value="RNase_HII/HIII_dom"/>
</dbReference>
<dbReference type="GO" id="GO:0005737">
    <property type="term" value="C:cytoplasm"/>
    <property type="evidence" value="ECO:0007669"/>
    <property type="project" value="UniProtKB-SubCell"/>
</dbReference>
<dbReference type="InterPro" id="IPR001352">
    <property type="entry name" value="RNase_HII/HIII"/>
</dbReference>
<evidence type="ECO:0000256" key="10">
    <source>
        <dbReference type="ARBA" id="ARBA00022723"/>
    </source>
</evidence>
<accession>A0A381SH98</accession>
<sequence>MPDLSLESEIHRRGIQLVAGVDEAGRGPLAGPVVAAAVILPSGLTESEPWLQSLDDSKKLSQARREHAADIVHQHALAVGVGMVGPEGIDRMGIGHAALAAMLRAVGQLQLEPGHLLLDFIHVREFPYTYDTIVKGDSRSYSIAAASNVAKVTRDRLMVAAEETYPGYHFAKHKGYPTKAHFERLNELGPCPIHRRSFAPVAQACMQFSGDD</sequence>
<dbReference type="EC" id="3.1.26.4" evidence="6"/>
<protein>
    <recommendedName>
        <fullName evidence="7">Ribonuclease HII</fullName>
        <ecNumber evidence="6">3.1.26.4</ecNumber>
    </recommendedName>
</protein>
<keyword evidence="8" id="KW-0963">Cytoplasm</keyword>
<keyword evidence="13" id="KW-0464">Manganese</keyword>
<proteinExistence type="inferred from homology"/>
<dbReference type="CDD" id="cd07182">
    <property type="entry name" value="RNase_HII_bacteria_HII_like"/>
    <property type="match status" value="1"/>
</dbReference>
<comment type="catalytic activity">
    <reaction evidence="1">
        <text>Endonucleolytic cleavage to 5'-phosphomonoester.</text>
        <dbReference type="EC" id="3.1.26.4"/>
    </reaction>
</comment>
<dbReference type="GO" id="GO:0043137">
    <property type="term" value="P:DNA replication, removal of RNA primer"/>
    <property type="evidence" value="ECO:0007669"/>
    <property type="project" value="TreeGrafter"/>
</dbReference>
<dbReference type="PANTHER" id="PTHR10954:SF18">
    <property type="entry name" value="RIBONUCLEASE HII"/>
    <property type="match status" value="1"/>
</dbReference>
<keyword evidence="11" id="KW-0255">Endonuclease</keyword>
<gene>
    <name evidence="15" type="ORF">METZ01_LOCUS53437</name>
</gene>
<dbReference type="GO" id="GO:0046872">
    <property type="term" value="F:metal ion binding"/>
    <property type="evidence" value="ECO:0007669"/>
    <property type="project" value="UniProtKB-KW"/>
</dbReference>
<evidence type="ECO:0000256" key="4">
    <source>
        <dbReference type="ARBA" id="ARBA00004496"/>
    </source>
</evidence>
<comment type="cofactor">
    <cofactor evidence="3">
        <name>Mg(2+)</name>
        <dbReference type="ChEBI" id="CHEBI:18420"/>
    </cofactor>
</comment>
<comment type="subcellular location">
    <subcellularLocation>
        <location evidence="4">Cytoplasm</location>
    </subcellularLocation>
</comment>
<dbReference type="GO" id="GO:0004523">
    <property type="term" value="F:RNA-DNA hybrid ribonuclease activity"/>
    <property type="evidence" value="ECO:0007669"/>
    <property type="project" value="UniProtKB-EC"/>
</dbReference>
<dbReference type="HAMAP" id="MF_00052_B">
    <property type="entry name" value="RNase_HII_B"/>
    <property type="match status" value="1"/>
</dbReference>
<dbReference type="GO" id="GO:0003723">
    <property type="term" value="F:RNA binding"/>
    <property type="evidence" value="ECO:0007669"/>
    <property type="project" value="InterPro"/>
</dbReference>
<dbReference type="AlphaFoldDB" id="A0A381SH98"/>
<keyword evidence="9" id="KW-0540">Nuclease</keyword>
<dbReference type="InterPro" id="IPR022898">
    <property type="entry name" value="RNase_HII"/>
</dbReference>
<dbReference type="EMBL" id="UINC01002817">
    <property type="protein sequence ID" value="SVA00583.1"/>
    <property type="molecule type" value="Genomic_DNA"/>
</dbReference>
<dbReference type="SUPFAM" id="SSF53098">
    <property type="entry name" value="Ribonuclease H-like"/>
    <property type="match status" value="1"/>
</dbReference>
<dbReference type="Gene3D" id="3.30.420.10">
    <property type="entry name" value="Ribonuclease H-like superfamily/Ribonuclease H"/>
    <property type="match status" value="1"/>
</dbReference>
<evidence type="ECO:0000256" key="11">
    <source>
        <dbReference type="ARBA" id="ARBA00022759"/>
    </source>
</evidence>
<feature type="domain" description="RNase H type-2" evidence="14">
    <location>
        <begin position="16"/>
        <end position="210"/>
    </location>
</feature>
<evidence type="ECO:0000256" key="2">
    <source>
        <dbReference type="ARBA" id="ARBA00001936"/>
    </source>
</evidence>
<evidence type="ECO:0000256" key="1">
    <source>
        <dbReference type="ARBA" id="ARBA00000077"/>
    </source>
</evidence>
<evidence type="ECO:0000256" key="7">
    <source>
        <dbReference type="ARBA" id="ARBA00019179"/>
    </source>
</evidence>
<evidence type="ECO:0000256" key="12">
    <source>
        <dbReference type="ARBA" id="ARBA00022801"/>
    </source>
</evidence>
<dbReference type="PANTHER" id="PTHR10954">
    <property type="entry name" value="RIBONUCLEASE H2 SUBUNIT A"/>
    <property type="match status" value="1"/>
</dbReference>
<evidence type="ECO:0000256" key="6">
    <source>
        <dbReference type="ARBA" id="ARBA00012180"/>
    </source>
</evidence>